<dbReference type="Pfam" id="PF07707">
    <property type="entry name" value="BACK"/>
    <property type="match status" value="1"/>
</dbReference>
<dbReference type="PROSITE" id="PS50097">
    <property type="entry name" value="BTB"/>
    <property type="match status" value="1"/>
</dbReference>
<dbReference type="CDD" id="cd18450">
    <property type="entry name" value="BACK_KLHL10"/>
    <property type="match status" value="1"/>
</dbReference>
<proteinExistence type="predicted"/>
<dbReference type="Gene3D" id="2.120.10.80">
    <property type="entry name" value="Kelch-type beta propeller"/>
    <property type="match status" value="1"/>
</dbReference>
<dbReference type="InterPro" id="IPR017096">
    <property type="entry name" value="BTB-kelch_protein"/>
</dbReference>
<keyword evidence="1" id="KW-0880">Kelch repeat</keyword>
<dbReference type="SMART" id="SM00875">
    <property type="entry name" value="BACK"/>
    <property type="match status" value="1"/>
</dbReference>
<dbReference type="InterPro" id="IPR000210">
    <property type="entry name" value="BTB/POZ_dom"/>
</dbReference>
<dbReference type="SUPFAM" id="SSF54695">
    <property type="entry name" value="POZ domain"/>
    <property type="match status" value="1"/>
</dbReference>
<dbReference type="PANTHER" id="PTHR24412:SF172">
    <property type="entry name" value="KELCH-LIKE PROTEIN 10"/>
    <property type="match status" value="1"/>
</dbReference>
<dbReference type="Proteomes" id="UP000261360">
    <property type="component" value="Unplaced"/>
</dbReference>
<dbReference type="Gene3D" id="3.30.710.10">
    <property type="entry name" value="Potassium Channel Kv1.1, Chain A"/>
    <property type="match status" value="1"/>
</dbReference>
<dbReference type="Pfam" id="PF00651">
    <property type="entry name" value="BTB"/>
    <property type="match status" value="1"/>
</dbReference>
<organism evidence="4 5">
    <name type="scientific">Seriola lalandi dorsalis</name>
    <dbReference type="NCBI Taxonomy" id="1841481"/>
    <lineage>
        <taxon>Eukaryota</taxon>
        <taxon>Metazoa</taxon>
        <taxon>Chordata</taxon>
        <taxon>Craniata</taxon>
        <taxon>Vertebrata</taxon>
        <taxon>Euteleostomi</taxon>
        <taxon>Actinopterygii</taxon>
        <taxon>Neopterygii</taxon>
        <taxon>Teleostei</taxon>
        <taxon>Neoteleostei</taxon>
        <taxon>Acanthomorphata</taxon>
        <taxon>Carangaria</taxon>
        <taxon>Carangiformes</taxon>
        <taxon>Carangidae</taxon>
        <taxon>Seriola</taxon>
    </lineage>
</organism>
<keyword evidence="5" id="KW-1185">Reference proteome</keyword>
<dbReference type="GeneTree" id="ENSGT00940000154664"/>
<feature type="domain" description="BTB" evidence="3">
    <location>
        <begin position="25"/>
        <end position="91"/>
    </location>
</feature>
<dbReference type="InterPro" id="IPR015915">
    <property type="entry name" value="Kelch-typ_b-propeller"/>
</dbReference>
<reference evidence="4" key="1">
    <citation type="submission" date="2025-08" db="UniProtKB">
        <authorList>
            <consortium name="Ensembl"/>
        </authorList>
    </citation>
    <scope>IDENTIFICATION</scope>
</reference>
<reference evidence="4" key="2">
    <citation type="submission" date="2025-09" db="UniProtKB">
        <authorList>
            <consortium name="Ensembl"/>
        </authorList>
    </citation>
    <scope>IDENTIFICATION</scope>
</reference>
<dbReference type="Ensembl" id="ENSSLDT00000021786.1">
    <property type="protein sequence ID" value="ENSSLDP00000021090.1"/>
    <property type="gene ID" value="ENSSLDG00000016475.1"/>
</dbReference>
<dbReference type="InterPro" id="IPR011333">
    <property type="entry name" value="SKP1/BTB/POZ_sf"/>
</dbReference>
<dbReference type="Gene3D" id="1.25.40.420">
    <property type="match status" value="1"/>
</dbReference>
<dbReference type="PIRSF" id="PIRSF037037">
    <property type="entry name" value="Kelch-like_protein_gigaxonin"/>
    <property type="match status" value="1"/>
</dbReference>
<dbReference type="InterPro" id="IPR011705">
    <property type="entry name" value="BACK"/>
</dbReference>
<dbReference type="SMART" id="SM00225">
    <property type="entry name" value="BTB"/>
    <property type="match status" value="1"/>
</dbReference>
<evidence type="ECO:0000256" key="2">
    <source>
        <dbReference type="ARBA" id="ARBA00022737"/>
    </source>
</evidence>
<dbReference type="FunFam" id="1.25.40.420:FF:000001">
    <property type="entry name" value="Kelch-like family member 12"/>
    <property type="match status" value="1"/>
</dbReference>
<dbReference type="Pfam" id="PF01344">
    <property type="entry name" value="Kelch_1"/>
    <property type="match status" value="6"/>
</dbReference>
<dbReference type="SMART" id="SM00612">
    <property type="entry name" value="Kelch"/>
    <property type="match status" value="6"/>
</dbReference>
<protein>
    <submittedName>
        <fullName evidence="4">Kelch like family member 10</fullName>
    </submittedName>
</protein>
<keyword evidence="2" id="KW-0677">Repeat</keyword>
<dbReference type="InterPro" id="IPR006652">
    <property type="entry name" value="Kelch_1"/>
</dbReference>
<evidence type="ECO:0000313" key="4">
    <source>
        <dbReference type="Ensembl" id="ENSSLDP00000021090.1"/>
    </source>
</evidence>
<dbReference type="AlphaFoldDB" id="A0A3B4XRU9"/>
<evidence type="ECO:0000256" key="1">
    <source>
        <dbReference type="ARBA" id="ARBA00022441"/>
    </source>
</evidence>
<dbReference type="SUPFAM" id="SSF117281">
    <property type="entry name" value="Kelch motif"/>
    <property type="match status" value="1"/>
</dbReference>
<dbReference type="STRING" id="1841481.ENSSLDP00000021090"/>
<name>A0A3B4XRU9_SERLL</name>
<sequence length="588" mass="66179">ISSLQKSTKYSSSVYNELRLQRTFCDGVIRVEDVEFPIHKIILCNCSTYFRALFTRWSTTDSKVFYIPGLSPEMMKLIIDFAYTSSVCVTEDNAQSLMLAADLLNVMDVVQTCSDFISEQLCPENCIGIWQFTFICISPGLQHKAYSYITEHFEEVVPCEEFLQLSVKDLTGILGRDDLNVRKESTVYEAIIRWIAHIPEEREGHIAVLFSMVRLALTSAEYIRIHVLSNELVRNSTECLQVTHNAIQTLYHIITNRPTVSGLCGPIARPRLPNAILLAIGGWSGGDPTNGIEAYDINADRWINVTNNLERPRAYHGTAFLSGYVYCVGGFDRVEHFNSVRRFDLSTHTWHEVAPMYSRRCYVSVTVLNGCIYALGGYDGHNRLSTAERYRPESNQWSLIAAMNEQRSDASCTTLHNKVYICGGFNGNECLHTAEYYNPETNQWTLITPMNSRRSGIGIIAYADHVYAVGGFDGNSRLQSAEAYNPQTNTWQTVSPMLTPRSNFGLEVIDDRLFAVGGFNGSNTSFKVEYYDATTDEWTAACEMEIFRSALSCCVVSGLPNMAEYAFPRDALPFFLSEDEEVESGDSV</sequence>
<dbReference type="PANTHER" id="PTHR24412">
    <property type="entry name" value="KELCH PROTEIN"/>
    <property type="match status" value="1"/>
</dbReference>
<evidence type="ECO:0000313" key="5">
    <source>
        <dbReference type="Proteomes" id="UP000261360"/>
    </source>
</evidence>
<accession>A0A3B4XRU9</accession>
<evidence type="ECO:0000259" key="3">
    <source>
        <dbReference type="PROSITE" id="PS50097"/>
    </source>
</evidence>